<dbReference type="AlphaFoldDB" id="A0A381S204"/>
<accession>A0A381S204</accession>
<evidence type="ECO:0008006" key="6">
    <source>
        <dbReference type="Google" id="ProtNLM"/>
    </source>
</evidence>
<evidence type="ECO:0000256" key="4">
    <source>
        <dbReference type="ARBA" id="ARBA00022764"/>
    </source>
</evidence>
<dbReference type="GO" id="GO:0042597">
    <property type="term" value="C:periplasmic space"/>
    <property type="evidence" value="ECO:0007669"/>
    <property type="project" value="UniProtKB-SubCell"/>
</dbReference>
<dbReference type="PANTHER" id="PTHR30222">
    <property type="entry name" value="SPERMIDINE/PUTRESCINE-BINDING PERIPLASMIC PROTEIN"/>
    <property type="match status" value="1"/>
</dbReference>
<keyword evidence="3" id="KW-0732">Signal</keyword>
<sequence>MKCLSRKSCWRYFLVIAIVVLPFQSMAKDKENVVNVFNWADYIGTETIANFEKEYGIKVNYDEYESSEMVEAKLLSGRTGYDIVVHSSMYSKRLFPLNIFQKLDKTKLTNWKLLDPKLMAILDTFDPGNNFMAPYSWGSTGVAYNVDMVLERLPDAPLDSGDMLFDPEVVSKFEDCGVSLLDSPTDVVPQALVHLGYPDNTRDPKAIQAAEDLLLSVRPYIKKFTSTTYLNDLPNGDLCVSQSWAGDYATASARAEEVGSDINLAYFVPKEGAIMWVDIIIIPDDAPHTENAYLFLDYLLRPEVTADFVNLTHYASPVPAANEFIDQKLLNDPAIYPTPEIMKRLYLTEVDPPKYQRIKTRVFTRAKTGLKN</sequence>
<dbReference type="Gene3D" id="3.40.190.10">
    <property type="entry name" value="Periplasmic binding protein-like II"/>
    <property type="match status" value="2"/>
</dbReference>
<dbReference type="PIRSF" id="PIRSF019574">
    <property type="entry name" value="Periplasmic_polyamine_BP"/>
    <property type="match status" value="1"/>
</dbReference>
<protein>
    <recommendedName>
        <fullName evidence="6">Putrescine-binding periplasmic protein</fullName>
    </recommendedName>
</protein>
<keyword evidence="2" id="KW-0813">Transport</keyword>
<dbReference type="Pfam" id="PF13416">
    <property type="entry name" value="SBP_bac_8"/>
    <property type="match status" value="1"/>
</dbReference>
<organism evidence="5">
    <name type="scientific">marine metagenome</name>
    <dbReference type="NCBI Taxonomy" id="408172"/>
    <lineage>
        <taxon>unclassified sequences</taxon>
        <taxon>metagenomes</taxon>
        <taxon>ecological metagenomes</taxon>
    </lineage>
</organism>
<comment type="subcellular location">
    <subcellularLocation>
        <location evidence="1">Periplasm</location>
    </subcellularLocation>
</comment>
<dbReference type="InterPro" id="IPR001188">
    <property type="entry name" value="Sperm_putr-bd"/>
</dbReference>
<proteinExistence type="predicted"/>
<dbReference type="SUPFAM" id="SSF53850">
    <property type="entry name" value="Periplasmic binding protein-like II"/>
    <property type="match status" value="1"/>
</dbReference>
<dbReference type="CDD" id="cd13659">
    <property type="entry name" value="PBP2_PotF"/>
    <property type="match status" value="1"/>
</dbReference>
<gene>
    <name evidence="5" type="ORF">METZ01_LOCUS50182</name>
</gene>
<dbReference type="GO" id="GO:0015846">
    <property type="term" value="P:polyamine transport"/>
    <property type="evidence" value="ECO:0007669"/>
    <property type="project" value="InterPro"/>
</dbReference>
<reference evidence="5" key="1">
    <citation type="submission" date="2018-05" db="EMBL/GenBank/DDBJ databases">
        <authorList>
            <person name="Lanie J.A."/>
            <person name="Ng W.-L."/>
            <person name="Kazmierczak K.M."/>
            <person name="Andrzejewski T.M."/>
            <person name="Davidsen T.M."/>
            <person name="Wayne K.J."/>
            <person name="Tettelin H."/>
            <person name="Glass J.I."/>
            <person name="Rusch D."/>
            <person name="Podicherti R."/>
            <person name="Tsui H.-C.T."/>
            <person name="Winkler M.E."/>
        </authorList>
    </citation>
    <scope>NUCLEOTIDE SEQUENCE</scope>
</reference>
<dbReference type="GO" id="GO:0019808">
    <property type="term" value="F:polyamine binding"/>
    <property type="evidence" value="ECO:0007669"/>
    <property type="project" value="InterPro"/>
</dbReference>
<dbReference type="InterPro" id="IPR006059">
    <property type="entry name" value="SBP"/>
</dbReference>
<evidence type="ECO:0000256" key="3">
    <source>
        <dbReference type="ARBA" id="ARBA00022729"/>
    </source>
</evidence>
<dbReference type="PANTHER" id="PTHR30222:SF12">
    <property type="entry name" value="NORSPERMIDINE SENSOR"/>
    <property type="match status" value="1"/>
</dbReference>
<evidence type="ECO:0000256" key="2">
    <source>
        <dbReference type="ARBA" id="ARBA00022448"/>
    </source>
</evidence>
<evidence type="ECO:0000313" key="5">
    <source>
        <dbReference type="EMBL" id="SUZ97328.1"/>
    </source>
</evidence>
<name>A0A381S204_9ZZZZ</name>
<evidence type="ECO:0000256" key="1">
    <source>
        <dbReference type="ARBA" id="ARBA00004418"/>
    </source>
</evidence>
<dbReference type="PRINTS" id="PR00909">
    <property type="entry name" value="SPERMDNBNDNG"/>
</dbReference>
<dbReference type="EMBL" id="UINC01002499">
    <property type="protein sequence ID" value="SUZ97328.1"/>
    <property type="molecule type" value="Genomic_DNA"/>
</dbReference>
<keyword evidence="4" id="KW-0574">Periplasm</keyword>